<organism evidence="3 4">
    <name type="scientific">Mycena citricolor</name>
    <dbReference type="NCBI Taxonomy" id="2018698"/>
    <lineage>
        <taxon>Eukaryota</taxon>
        <taxon>Fungi</taxon>
        <taxon>Dikarya</taxon>
        <taxon>Basidiomycota</taxon>
        <taxon>Agaricomycotina</taxon>
        <taxon>Agaricomycetes</taxon>
        <taxon>Agaricomycetidae</taxon>
        <taxon>Agaricales</taxon>
        <taxon>Marasmiineae</taxon>
        <taxon>Mycenaceae</taxon>
        <taxon>Mycena</taxon>
    </lineage>
</organism>
<feature type="transmembrane region" description="Helical" evidence="2">
    <location>
        <begin position="221"/>
        <end position="247"/>
    </location>
</feature>
<evidence type="ECO:0000313" key="3">
    <source>
        <dbReference type="EMBL" id="CAK5284491.1"/>
    </source>
</evidence>
<evidence type="ECO:0000256" key="1">
    <source>
        <dbReference type="SAM" id="MobiDB-lite"/>
    </source>
</evidence>
<keyword evidence="2" id="KW-0812">Transmembrane</keyword>
<proteinExistence type="predicted"/>
<keyword evidence="2" id="KW-1133">Transmembrane helix</keyword>
<name>A0AAD2I001_9AGAR</name>
<protein>
    <submittedName>
        <fullName evidence="3">Uncharacterized protein</fullName>
    </submittedName>
</protein>
<evidence type="ECO:0000313" key="4">
    <source>
        <dbReference type="Proteomes" id="UP001295794"/>
    </source>
</evidence>
<evidence type="ECO:0000256" key="2">
    <source>
        <dbReference type="SAM" id="Phobius"/>
    </source>
</evidence>
<feature type="region of interest" description="Disordered" evidence="1">
    <location>
        <begin position="68"/>
        <end position="145"/>
    </location>
</feature>
<dbReference type="AlphaFoldDB" id="A0AAD2I001"/>
<feature type="region of interest" description="Disordered" evidence="1">
    <location>
        <begin position="1"/>
        <end position="25"/>
    </location>
</feature>
<comment type="caution">
    <text evidence="3">The sequence shown here is derived from an EMBL/GenBank/DDBJ whole genome shotgun (WGS) entry which is preliminary data.</text>
</comment>
<reference evidence="3" key="1">
    <citation type="submission" date="2023-11" db="EMBL/GenBank/DDBJ databases">
        <authorList>
            <person name="De Vega J J."/>
            <person name="De Vega J J."/>
        </authorList>
    </citation>
    <scope>NUCLEOTIDE SEQUENCE</scope>
</reference>
<feature type="compositionally biased region" description="Polar residues" evidence="1">
    <location>
        <begin position="125"/>
        <end position="138"/>
    </location>
</feature>
<accession>A0AAD2I001</accession>
<keyword evidence="4" id="KW-1185">Reference proteome</keyword>
<gene>
    <name evidence="3" type="ORF">MYCIT1_LOCUS37774</name>
</gene>
<dbReference type="EMBL" id="CAVNYO010000480">
    <property type="protein sequence ID" value="CAK5284491.1"/>
    <property type="molecule type" value="Genomic_DNA"/>
</dbReference>
<dbReference type="Proteomes" id="UP001295794">
    <property type="component" value="Unassembled WGS sequence"/>
</dbReference>
<keyword evidence="2" id="KW-0472">Membrane</keyword>
<sequence length="268" mass="28979">MDLAPLSSLPQNTSARVRRDTETVRSTPQYAPLLHKIVRPASLKPTSLSVSLLLPMLPDVITYIRDNPVPDPLTSRPTMAVLDDKSIPPPYTEPDQESGPPTVDFEPPPTPDSRASKLILEFNPDSASASTQSLSGTTEVDDTKTPMTDAECKAALKKLDSRIRKYNWGNRSTPVERSIVSSMRNLSTRHPDSTVREYWEKRADGFEKAPEVDKGAILKDIGLAVGMLLAAPFAITGAVLMGMGLLLKESGSLLSGGRLGGKKSKSDA</sequence>